<comment type="similarity">
    <text evidence="2 5">Belongs to the DegT/DnrJ/EryC1 family.</text>
</comment>
<keyword evidence="1 4" id="KW-0663">Pyridoxal phosphate</keyword>
<proteinExistence type="inferred from homology"/>
<organism evidence="6 7">
    <name type="scientific">Planctomicrobium piriforme</name>
    <dbReference type="NCBI Taxonomy" id="1576369"/>
    <lineage>
        <taxon>Bacteria</taxon>
        <taxon>Pseudomonadati</taxon>
        <taxon>Planctomycetota</taxon>
        <taxon>Planctomycetia</taxon>
        <taxon>Planctomycetales</taxon>
        <taxon>Planctomycetaceae</taxon>
        <taxon>Planctomicrobium</taxon>
    </lineage>
</organism>
<dbReference type="AlphaFoldDB" id="A0A1I3Q952"/>
<protein>
    <submittedName>
        <fullName evidence="6">dTDP-4-amino-4,6-dideoxygalactose transaminase</fullName>
    </submittedName>
</protein>
<evidence type="ECO:0000256" key="1">
    <source>
        <dbReference type="ARBA" id="ARBA00022898"/>
    </source>
</evidence>
<evidence type="ECO:0000313" key="6">
    <source>
        <dbReference type="EMBL" id="SFJ30149.1"/>
    </source>
</evidence>
<dbReference type="Pfam" id="PF01041">
    <property type="entry name" value="DegT_DnrJ_EryC1"/>
    <property type="match status" value="1"/>
</dbReference>
<reference evidence="7" key="1">
    <citation type="submission" date="2016-10" db="EMBL/GenBank/DDBJ databases">
        <authorList>
            <person name="Varghese N."/>
            <person name="Submissions S."/>
        </authorList>
    </citation>
    <scope>NUCLEOTIDE SEQUENCE [LARGE SCALE GENOMIC DNA]</scope>
    <source>
        <strain evidence="7">DSM 26348</strain>
    </source>
</reference>
<dbReference type="InterPro" id="IPR000653">
    <property type="entry name" value="DegT/StrS_aminotransferase"/>
</dbReference>
<dbReference type="Proteomes" id="UP000199518">
    <property type="component" value="Unassembled WGS sequence"/>
</dbReference>
<evidence type="ECO:0000256" key="3">
    <source>
        <dbReference type="PIRSR" id="PIRSR000390-1"/>
    </source>
</evidence>
<evidence type="ECO:0000313" key="7">
    <source>
        <dbReference type="Proteomes" id="UP000199518"/>
    </source>
</evidence>
<name>A0A1I3Q952_9PLAN</name>
<dbReference type="EMBL" id="FOQD01000018">
    <property type="protein sequence ID" value="SFJ30149.1"/>
    <property type="molecule type" value="Genomic_DNA"/>
</dbReference>
<dbReference type="InterPro" id="IPR015421">
    <property type="entry name" value="PyrdxlP-dep_Trfase_major"/>
</dbReference>
<evidence type="ECO:0000256" key="2">
    <source>
        <dbReference type="ARBA" id="ARBA00037999"/>
    </source>
</evidence>
<dbReference type="InterPro" id="IPR015424">
    <property type="entry name" value="PyrdxlP-dep_Trfase"/>
</dbReference>
<dbReference type="Gene3D" id="3.40.640.10">
    <property type="entry name" value="Type I PLP-dependent aspartate aminotransferase-like (Major domain)"/>
    <property type="match status" value="1"/>
</dbReference>
<dbReference type="STRING" id="1576369.SAMN05421753_1185"/>
<dbReference type="CDD" id="cd00616">
    <property type="entry name" value="AHBA_syn"/>
    <property type="match status" value="1"/>
</dbReference>
<dbReference type="PANTHER" id="PTHR30244:SF36">
    <property type="entry name" value="3-OXO-GLUCOSE-6-PHOSPHATE:GLUTAMATE AMINOTRANSFERASE"/>
    <property type="match status" value="1"/>
</dbReference>
<dbReference type="InterPro" id="IPR015422">
    <property type="entry name" value="PyrdxlP-dep_Trfase_small"/>
</dbReference>
<evidence type="ECO:0000256" key="4">
    <source>
        <dbReference type="PIRSR" id="PIRSR000390-2"/>
    </source>
</evidence>
<feature type="modified residue" description="N6-(pyridoxal phosphate)lysine" evidence="4">
    <location>
        <position position="200"/>
    </location>
</feature>
<dbReference type="PIRSF" id="PIRSF000390">
    <property type="entry name" value="PLP_StrS"/>
    <property type="match status" value="1"/>
</dbReference>
<dbReference type="Gene3D" id="3.90.1150.10">
    <property type="entry name" value="Aspartate Aminotransferase, domain 1"/>
    <property type="match status" value="1"/>
</dbReference>
<feature type="active site" description="Proton acceptor" evidence="3">
    <location>
        <position position="200"/>
    </location>
</feature>
<gene>
    <name evidence="6" type="ORF">SAMN05421753_1185</name>
</gene>
<evidence type="ECO:0000256" key="5">
    <source>
        <dbReference type="RuleBase" id="RU004508"/>
    </source>
</evidence>
<sequence length="400" mass="43935">MTQILPLSRPQDSAAPVPLIDLVAQYQTIRDEVQTAVTRVFERQSFVLGEEVDNFENDISEYCDARHSIGCASGTDALVLGLMALGIGPGDEVITSPYSFFATASCIVRVGARPVFVDIDPVTYNMNPAAVEAAITRKTRAIIPVHLYGQCAEMDPIWRCATKNHLAVIEDACQAIGSVYRGRKAGVLGTMGCFSFFPTKNLGGAGDGGLITTDDRDLAARLKRLRVHGDFGGYNHIEVGLNSRLDALQAAVLAVKLKHLDTWSAARRENADRYRHLMQDAGIADRVELPTEAAEHHHIYNQFIIRVRDGKRDEVLAGLKKQGIGCAIYYPRPLHLQECFSSLQYRAGQLPESELAANETIALPIFAELGAERQARVVQSLKKVLAEVESRHTKTIRRAA</sequence>
<dbReference type="GO" id="GO:0030170">
    <property type="term" value="F:pyridoxal phosphate binding"/>
    <property type="evidence" value="ECO:0007669"/>
    <property type="project" value="UniProtKB-ARBA"/>
</dbReference>
<accession>A0A1I3Q952</accession>
<keyword evidence="7" id="KW-1185">Reference proteome</keyword>
<dbReference type="PANTHER" id="PTHR30244">
    <property type="entry name" value="TRANSAMINASE"/>
    <property type="match status" value="1"/>
</dbReference>
<dbReference type="GO" id="GO:0000271">
    <property type="term" value="P:polysaccharide biosynthetic process"/>
    <property type="evidence" value="ECO:0007669"/>
    <property type="project" value="TreeGrafter"/>
</dbReference>
<dbReference type="RefSeq" id="WP_175517692.1">
    <property type="nucleotide sequence ID" value="NZ_FOQD01000018.1"/>
</dbReference>
<dbReference type="SUPFAM" id="SSF53383">
    <property type="entry name" value="PLP-dependent transferases"/>
    <property type="match status" value="1"/>
</dbReference>
<dbReference type="FunFam" id="3.40.640.10:FF:000089">
    <property type="entry name" value="Aminotransferase, DegT/DnrJ/EryC1/StrS family"/>
    <property type="match status" value="1"/>
</dbReference>
<dbReference type="GO" id="GO:0008483">
    <property type="term" value="F:transaminase activity"/>
    <property type="evidence" value="ECO:0007669"/>
    <property type="project" value="TreeGrafter"/>
</dbReference>